<evidence type="ECO:0000313" key="1">
    <source>
        <dbReference type="EMBL" id="GBP49421.1"/>
    </source>
</evidence>
<name>A0A4C1WE72_EUMVA</name>
<dbReference type="Proteomes" id="UP000299102">
    <property type="component" value="Unassembled WGS sequence"/>
</dbReference>
<protein>
    <submittedName>
        <fullName evidence="1">Uncharacterized protein</fullName>
    </submittedName>
</protein>
<sequence>MYLKSVSGGLYLLEMAVPNFGWPSELLLTTSNKSNVHSSPAAPARRCIADCRGFYTNLSSPRKCTLILNGLEMLRCVGEARGRGWGGAIKKANGVDDTT</sequence>
<keyword evidence="2" id="KW-1185">Reference proteome</keyword>
<comment type="caution">
    <text evidence="1">The sequence shown here is derived from an EMBL/GenBank/DDBJ whole genome shotgun (WGS) entry which is preliminary data.</text>
</comment>
<accession>A0A4C1WE72</accession>
<proteinExistence type="predicted"/>
<reference evidence="1 2" key="1">
    <citation type="journal article" date="2019" name="Commun. Biol.">
        <title>The bagworm genome reveals a unique fibroin gene that provides high tensile strength.</title>
        <authorList>
            <person name="Kono N."/>
            <person name="Nakamura H."/>
            <person name="Ohtoshi R."/>
            <person name="Tomita M."/>
            <person name="Numata K."/>
            <person name="Arakawa K."/>
        </authorList>
    </citation>
    <scope>NUCLEOTIDE SEQUENCE [LARGE SCALE GENOMIC DNA]</scope>
</reference>
<dbReference type="AlphaFoldDB" id="A0A4C1WE72"/>
<dbReference type="EMBL" id="BGZK01000544">
    <property type="protein sequence ID" value="GBP49421.1"/>
    <property type="molecule type" value="Genomic_DNA"/>
</dbReference>
<evidence type="ECO:0000313" key="2">
    <source>
        <dbReference type="Proteomes" id="UP000299102"/>
    </source>
</evidence>
<gene>
    <name evidence="1" type="ORF">EVAR_38189_1</name>
</gene>
<organism evidence="1 2">
    <name type="scientific">Eumeta variegata</name>
    <name type="common">Bagworm moth</name>
    <name type="synonym">Eumeta japonica</name>
    <dbReference type="NCBI Taxonomy" id="151549"/>
    <lineage>
        <taxon>Eukaryota</taxon>
        <taxon>Metazoa</taxon>
        <taxon>Ecdysozoa</taxon>
        <taxon>Arthropoda</taxon>
        <taxon>Hexapoda</taxon>
        <taxon>Insecta</taxon>
        <taxon>Pterygota</taxon>
        <taxon>Neoptera</taxon>
        <taxon>Endopterygota</taxon>
        <taxon>Lepidoptera</taxon>
        <taxon>Glossata</taxon>
        <taxon>Ditrysia</taxon>
        <taxon>Tineoidea</taxon>
        <taxon>Psychidae</taxon>
        <taxon>Oiketicinae</taxon>
        <taxon>Eumeta</taxon>
    </lineage>
</organism>